<evidence type="ECO:0000313" key="2">
    <source>
        <dbReference type="Proteomes" id="UP000535543"/>
    </source>
</evidence>
<dbReference type="AlphaFoldDB" id="A0A848KGM8"/>
<protein>
    <recommendedName>
        <fullName evidence="3">PIN domain-containing protein</fullName>
    </recommendedName>
</protein>
<dbReference type="EMBL" id="VCQU01000004">
    <property type="protein sequence ID" value="NMN95862.1"/>
    <property type="molecule type" value="Genomic_DNA"/>
</dbReference>
<keyword evidence="2" id="KW-1185">Reference proteome</keyword>
<dbReference type="RefSeq" id="WP_169587234.1">
    <property type="nucleotide sequence ID" value="NZ_VCQU01000004.1"/>
</dbReference>
<gene>
    <name evidence="1" type="ORF">FGL95_12530</name>
</gene>
<sequence length="140" mass="15427">MTGYVLDDTVIEAFAFSDSIVVSALFGMTERDIRFSVPAATLARAQVSLSDDMISDINSMILHLPALQLEPLASTSEVTELARVLGATNEQTQSEDFAAAHAVVVARKFDWPIVTTSLTRWEPITRVLDIDVREMRDSPE</sequence>
<comment type="caution">
    <text evidence="1">The sequence shown here is derived from an EMBL/GenBank/DDBJ whole genome shotgun (WGS) entry which is preliminary data.</text>
</comment>
<accession>A0A848KGM8</accession>
<dbReference type="Proteomes" id="UP000535543">
    <property type="component" value="Unassembled WGS sequence"/>
</dbReference>
<name>A0A848KGM8_9NOCA</name>
<organism evidence="1 2">
    <name type="scientific">Antrihabitans stalactiti</name>
    <dbReference type="NCBI Taxonomy" id="2584121"/>
    <lineage>
        <taxon>Bacteria</taxon>
        <taxon>Bacillati</taxon>
        <taxon>Actinomycetota</taxon>
        <taxon>Actinomycetes</taxon>
        <taxon>Mycobacteriales</taxon>
        <taxon>Nocardiaceae</taxon>
        <taxon>Antrihabitans</taxon>
    </lineage>
</organism>
<evidence type="ECO:0008006" key="3">
    <source>
        <dbReference type="Google" id="ProtNLM"/>
    </source>
</evidence>
<reference evidence="1 2" key="1">
    <citation type="submission" date="2019-05" db="EMBL/GenBank/DDBJ databases">
        <authorList>
            <person name="Lee S.D."/>
        </authorList>
    </citation>
    <scope>NUCLEOTIDE SEQUENCE [LARGE SCALE GENOMIC DNA]</scope>
    <source>
        <strain evidence="1 2">YC2-7</strain>
    </source>
</reference>
<evidence type="ECO:0000313" key="1">
    <source>
        <dbReference type="EMBL" id="NMN95862.1"/>
    </source>
</evidence>
<proteinExistence type="predicted"/>
<reference evidence="1 2" key="2">
    <citation type="submission" date="2020-06" db="EMBL/GenBank/DDBJ databases">
        <title>Antribacter stalactiti gen. nov., sp. nov., a new member of the family Nacardiaceae isolated from a cave.</title>
        <authorList>
            <person name="Kim I.S."/>
        </authorList>
    </citation>
    <scope>NUCLEOTIDE SEQUENCE [LARGE SCALE GENOMIC DNA]</scope>
    <source>
        <strain evidence="1 2">YC2-7</strain>
    </source>
</reference>